<dbReference type="InterPro" id="IPR004410">
    <property type="entry name" value="Malonyl_CoA-ACP_transAc_FabD"/>
</dbReference>
<evidence type="ECO:0000259" key="7">
    <source>
        <dbReference type="SMART" id="SM00827"/>
    </source>
</evidence>
<dbReference type="NCBIfam" id="TIGR00128">
    <property type="entry name" value="fabD"/>
    <property type="match status" value="1"/>
</dbReference>
<dbReference type="SUPFAM" id="SSF55048">
    <property type="entry name" value="Probable ACP-binding domain of malonyl-CoA ACP transacylase"/>
    <property type="match status" value="1"/>
</dbReference>
<evidence type="ECO:0000313" key="9">
    <source>
        <dbReference type="Proteomes" id="UP001225906"/>
    </source>
</evidence>
<protein>
    <recommendedName>
        <fullName evidence="2 6">Malonyl CoA-acyl carrier protein transacylase</fullName>
        <ecNumber evidence="1 6">2.3.1.39</ecNumber>
    </recommendedName>
</protein>
<dbReference type="InterPro" id="IPR014043">
    <property type="entry name" value="Acyl_transferase_dom"/>
</dbReference>
<evidence type="ECO:0000256" key="6">
    <source>
        <dbReference type="PIRNR" id="PIRNR000446"/>
    </source>
</evidence>
<evidence type="ECO:0000313" key="8">
    <source>
        <dbReference type="EMBL" id="MDP8567086.1"/>
    </source>
</evidence>
<dbReference type="Gene3D" id="3.40.366.10">
    <property type="entry name" value="Malonyl-Coenzyme A Acyl Carrier Protein, domain 2"/>
    <property type="match status" value="1"/>
</dbReference>
<gene>
    <name evidence="8" type="primary">fabD</name>
    <name evidence="8" type="ORF">Q9291_04415</name>
</gene>
<keyword evidence="9" id="KW-1185">Reference proteome</keyword>
<evidence type="ECO:0000256" key="5">
    <source>
        <dbReference type="ARBA" id="ARBA00048462"/>
    </source>
</evidence>
<dbReference type="InterPro" id="IPR050858">
    <property type="entry name" value="Mal-CoA-ACP_Trans/PKS_FabD"/>
</dbReference>
<dbReference type="InterPro" id="IPR001227">
    <property type="entry name" value="Ac_transferase_dom_sf"/>
</dbReference>
<comment type="similarity">
    <text evidence="6">Belongs to the fabD family.</text>
</comment>
<sequence length="307" mass="32045">MSKFAFFFPGQGSQSVGMMQGLEGHAVVKQTFDEASAVLGVDLWQMATEANDAINLTQNTQPIMLTAGVATWRVYQALGGQLPVAMAGHSLGEYTALVATGAISFADALPLVKFRAEAMQQAVPEGQGAMAAILGLDDETVRALCAESAQGQVVEAVNFNSPGQVVIAGDKAAVERGMALAKAKGAKRALPLPVSVPSHCALMQPAADQLRAYLQNVTVSAPLVPVLHNADVAAYSDAAQIKDALVRQLYSPVRWVETVQQLAAQGVLSSAECGPGKVLAGLAKRIVAEMTCVALVNDESVQTFIAQ</sequence>
<dbReference type="InterPro" id="IPR016036">
    <property type="entry name" value="Malonyl_transacylase_ACP-bd"/>
</dbReference>
<keyword evidence="3 6" id="KW-0808">Transferase</keyword>
<accession>A0ABT9JSJ0</accession>
<keyword evidence="4 6" id="KW-0012">Acyltransferase</keyword>
<comment type="caution">
    <text evidence="8">The sequence shown here is derived from an EMBL/GenBank/DDBJ whole genome shotgun (WGS) entry which is preliminary data.</text>
</comment>
<reference evidence="9" key="1">
    <citation type="journal article" date="2019" name="Int. J. Syst. Evol. Microbiol.">
        <title>The Global Catalogue of Microorganisms (GCM) 10K type strain sequencing project: providing services to taxonomists for standard genome sequencing and annotation.</title>
        <authorList>
            <consortium name="The Broad Institute Genomics Platform"/>
            <consortium name="The Broad Institute Genome Sequencing Center for Infectious Disease"/>
            <person name="Wu L."/>
            <person name="Ma J."/>
        </authorList>
    </citation>
    <scope>NUCLEOTIDE SEQUENCE [LARGE SCALE GENOMIC DNA]</scope>
    <source>
        <strain evidence="9">VKM B-3159</strain>
    </source>
</reference>
<proteinExistence type="inferred from homology"/>
<dbReference type="PANTHER" id="PTHR42681:SF1">
    <property type="entry name" value="MALONYL-COA-ACYL CARRIER PROTEIN TRANSACYLASE, MITOCHONDRIAL"/>
    <property type="match status" value="1"/>
</dbReference>
<feature type="domain" description="Malonyl-CoA:ACP transacylase (MAT)" evidence="7">
    <location>
        <begin position="7"/>
        <end position="299"/>
    </location>
</feature>
<evidence type="ECO:0000256" key="2">
    <source>
        <dbReference type="ARBA" id="ARBA00018953"/>
    </source>
</evidence>
<dbReference type="Proteomes" id="UP001225906">
    <property type="component" value="Unassembled WGS sequence"/>
</dbReference>
<evidence type="ECO:0000256" key="4">
    <source>
        <dbReference type="ARBA" id="ARBA00023315"/>
    </source>
</evidence>
<dbReference type="SMART" id="SM00827">
    <property type="entry name" value="PKS_AT"/>
    <property type="match status" value="1"/>
</dbReference>
<organism evidence="8 9">
    <name type="scientific">Methylophilus aquaticus</name>
    <dbReference type="NCBI Taxonomy" id="1971610"/>
    <lineage>
        <taxon>Bacteria</taxon>
        <taxon>Pseudomonadati</taxon>
        <taxon>Pseudomonadota</taxon>
        <taxon>Betaproteobacteria</taxon>
        <taxon>Nitrosomonadales</taxon>
        <taxon>Methylophilaceae</taxon>
        <taxon>Methylophilus</taxon>
    </lineage>
</organism>
<dbReference type="EC" id="2.3.1.39" evidence="1 6"/>
<dbReference type="PIRSF" id="PIRSF000446">
    <property type="entry name" value="Mct"/>
    <property type="match status" value="1"/>
</dbReference>
<dbReference type="PANTHER" id="PTHR42681">
    <property type="entry name" value="MALONYL-COA-ACYL CARRIER PROTEIN TRANSACYLASE, MITOCHONDRIAL"/>
    <property type="match status" value="1"/>
</dbReference>
<dbReference type="Gene3D" id="3.30.70.250">
    <property type="entry name" value="Malonyl-CoA ACP transacylase, ACP-binding"/>
    <property type="match status" value="1"/>
</dbReference>
<dbReference type="InterPro" id="IPR024925">
    <property type="entry name" value="Malonyl_CoA-ACP_transAc"/>
</dbReference>
<dbReference type="GO" id="GO:0004314">
    <property type="term" value="F:[acyl-carrier-protein] S-malonyltransferase activity"/>
    <property type="evidence" value="ECO:0007669"/>
    <property type="project" value="UniProtKB-EC"/>
</dbReference>
<evidence type="ECO:0000256" key="1">
    <source>
        <dbReference type="ARBA" id="ARBA00013258"/>
    </source>
</evidence>
<comment type="catalytic activity">
    <reaction evidence="5 6">
        <text>holo-[ACP] + malonyl-CoA = malonyl-[ACP] + CoA</text>
        <dbReference type="Rhea" id="RHEA:41792"/>
        <dbReference type="Rhea" id="RHEA-COMP:9623"/>
        <dbReference type="Rhea" id="RHEA-COMP:9685"/>
        <dbReference type="ChEBI" id="CHEBI:57287"/>
        <dbReference type="ChEBI" id="CHEBI:57384"/>
        <dbReference type="ChEBI" id="CHEBI:64479"/>
        <dbReference type="ChEBI" id="CHEBI:78449"/>
        <dbReference type="EC" id="2.3.1.39"/>
    </reaction>
</comment>
<dbReference type="RefSeq" id="WP_306388817.1">
    <property type="nucleotide sequence ID" value="NZ_JAVCAP010000009.1"/>
</dbReference>
<evidence type="ECO:0000256" key="3">
    <source>
        <dbReference type="ARBA" id="ARBA00022679"/>
    </source>
</evidence>
<dbReference type="InterPro" id="IPR016035">
    <property type="entry name" value="Acyl_Trfase/lysoPLipase"/>
</dbReference>
<dbReference type="Pfam" id="PF00698">
    <property type="entry name" value="Acyl_transf_1"/>
    <property type="match status" value="1"/>
</dbReference>
<name>A0ABT9JSJ0_9PROT</name>
<dbReference type="EMBL" id="JAVCAP010000009">
    <property type="protein sequence ID" value="MDP8567086.1"/>
    <property type="molecule type" value="Genomic_DNA"/>
</dbReference>
<dbReference type="SUPFAM" id="SSF52151">
    <property type="entry name" value="FabD/lysophospholipase-like"/>
    <property type="match status" value="1"/>
</dbReference>